<reference evidence="6 7" key="1">
    <citation type="submission" date="2019-11" db="EMBL/GenBank/DDBJ databases">
        <title>Acidiferrimicrobium australis gen. nov., sp. nov., an acidophilic and obligately heterotrophic, member of the Actinobacteria that catalyses dissimilatory oxido- reduction of iron isolated from metal-rich acidic water in Chile.</title>
        <authorList>
            <person name="Gonzalez D."/>
            <person name="Huber K."/>
            <person name="Hedrich S."/>
            <person name="Rojas-Villalobos C."/>
            <person name="Quatrini R."/>
            <person name="Dinamarca M.A."/>
            <person name="Schwarz A."/>
            <person name="Canales C."/>
            <person name="Nancucheo I."/>
        </authorList>
    </citation>
    <scope>NUCLEOTIDE SEQUENCE [LARGE SCALE GENOMIC DNA]</scope>
    <source>
        <strain evidence="6 7">USS-CCA1</strain>
    </source>
</reference>
<feature type="transmembrane region" description="Helical" evidence="5">
    <location>
        <begin position="25"/>
        <end position="45"/>
    </location>
</feature>
<feature type="transmembrane region" description="Helical" evidence="5">
    <location>
        <begin position="577"/>
        <end position="597"/>
    </location>
</feature>
<accession>A0ABW9QW71</accession>
<dbReference type="EMBL" id="WJHE01000655">
    <property type="protein sequence ID" value="MST33596.1"/>
    <property type="molecule type" value="Genomic_DNA"/>
</dbReference>
<name>A0ABW9QW71_9ACTN</name>
<feature type="transmembrane region" description="Helical" evidence="5">
    <location>
        <begin position="255"/>
        <end position="281"/>
    </location>
</feature>
<feature type="transmembrane region" description="Helical" evidence="5">
    <location>
        <begin position="365"/>
        <end position="384"/>
    </location>
</feature>
<comment type="subcellular location">
    <subcellularLocation>
        <location evidence="1">Membrane</location>
        <topology evidence="1">Multi-pass membrane protein</topology>
    </subcellularLocation>
</comment>
<dbReference type="InterPro" id="IPR002293">
    <property type="entry name" value="AA/rel_permease1"/>
</dbReference>
<gene>
    <name evidence="6" type="ORF">GHK86_12805</name>
</gene>
<evidence type="ECO:0000313" key="7">
    <source>
        <dbReference type="Proteomes" id="UP000437736"/>
    </source>
</evidence>
<proteinExistence type="predicted"/>
<dbReference type="InterPro" id="IPR052962">
    <property type="entry name" value="AA_Transporter_AGT"/>
</dbReference>
<feature type="transmembrane region" description="Helical" evidence="5">
    <location>
        <begin position="430"/>
        <end position="448"/>
    </location>
</feature>
<organism evidence="6 7">
    <name type="scientific">Acidiferrimicrobium australe</name>
    <dbReference type="NCBI Taxonomy" id="2664430"/>
    <lineage>
        <taxon>Bacteria</taxon>
        <taxon>Bacillati</taxon>
        <taxon>Actinomycetota</taxon>
        <taxon>Acidimicrobiia</taxon>
        <taxon>Acidimicrobiales</taxon>
        <taxon>Acidimicrobiaceae</taxon>
        <taxon>Acidiferrimicrobium</taxon>
    </lineage>
</organism>
<feature type="transmembrane region" description="Helical" evidence="5">
    <location>
        <begin position="180"/>
        <end position="199"/>
    </location>
</feature>
<feature type="transmembrane region" description="Helical" evidence="5">
    <location>
        <begin position="454"/>
        <end position="471"/>
    </location>
</feature>
<evidence type="ECO:0000256" key="2">
    <source>
        <dbReference type="ARBA" id="ARBA00022692"/>
    </source>
</evidence>
<evidence type="ECO:0000313" key="6">
    <source>
        <dbReference type="EMBL" id="MST33596.1"/>
    </source>
</evidence>
<dbReference type="Pfam" id="PF13520">
    <property type="entry name" value="AA_permease_2"/>
    <property type="match status" value="1"/>
</dbReference>
<evidence type="ECO:0000256" key="1">
    <source>
        <dbReference type="ARBA" id="ARBA00004141"/>
    </source>
</evidence>
<evidence type="ECO:0000256" key="5">
    <source>
        <dbReference type="SAM" id="Phobius"/>
    </source>
</evidence>
<feature type="transmembrane region" description="Helical" evidence="5">
    <location>
        <begin position="211"/>
        <end position="234"/>
    </location>
</feature>
<evidence type="ECO:0000256" key="4">
    <source>
        <dbReference type="ARBA" id="ARBA00023136"/>
    </source>
</evidence>
<feature type="transmembrane region" description="Helical" evidence="5">
    <location>
        <begin position="57"/>
        <end position="77"/>
    </location>
</feature>
<feature type="transmembrane region" description="Helical" evidence="5">
    <location>
        <begin position="478"/>
        <end position="495"/>
    </location>
</feature>
<dbReference type="PANTHER" id="PTHR47547:SF1">
    <property type="entry name" value="ASPARTATE-PROTON SYMPORTER"/>
    <property type="match status" value="1"/>
</dbReference>
<protein>
    <submittedName>
        <fullName evidence="6">Amino acid permease</fullName>
    </submittedName>
</protein>
<keyword evidence="3 5" id="KW-1133">Transmembrane helix</keyword>
<comment type="caution">
    <text evidence="6">The sequence shown here is derived from an EMBL/GenBank/DDBJ whole genome shotgun (WGS) entry which is preliminary data.</text>
</comment>
<dbReference type="PANTHER" id="PTHR47547">
    <property type="match status" value="1"/>
</dbReference>
<dbReference type="Gene3D" id="1.20.1740.10">
    <property type="entry name" value="Amino acid/polyamine transporter I"/>
    <property type="match status" value="1"/>
</dbReference>
<feature type="transmembrane region" description="Helical" evidence="5">
    <location>
        <begin position="548"/>
        <end position="565"/>
    </location>
</feature>
<keyword evidence="2 5" id="KW-0812">Transmembrane</keyword>
<dbReference type="Proteomes" id="UP000437736">
    <property type="component" value="Unassembled WGS sequence"/>
</dbReference>
<sequence>MSTPAGHEVATGSFERADQGLRRTMGLNSILFLSIGAIIGSGWLLGALDSASVAGPAAILSWVIGGILILFISLSYAELSGMLPRSGAIARYPQLTHGAYTGWMIGWTYWLSAISVPAIEAEAVVTYVGGTYPGSHLERVAHGVTVLTGAGIAFAVGLMVFFFLLNVFGIRLLGEWNRWFTWWKLVLPVATFCFLFVAFRGKSFHAYGGFFATGPANLFVAMSTTGVIFSYLGFRQALEYGGESRNPRRDVPLSTILSVGITTVIYALLEVGFVGALHWHAAGIHAGAWGALTASKWAGTPLYSALQAAGIGALLTFSNFLLVDAGLSPSGTGWIYMGTAARTNYALGVAGYGPRSLQRHNRWGIPWISLIVAVVLGCLFFIPAPSWYELVSFITSTTVLTYIMGGLGIPIFRRHAPDLPRPFRLPAARFFAPLGYLAATLLVFWSTYKTLTNVYAAVFFGLPLFGWYYAAKRGWIRPVPAAVLGLVFWGGWGYLQYRGGWVLRVHVPARGAWGFGTYDIALSAAVLFYCLGLWLLCNHEGRRHVTSTWWFVFLLLALFPVEHYTSAVGAHASEPLAFGWGTAIAAGIGLVTYYWGVASGFMTDQLRDIVASQHAAEAVGAAQR</sequence>
<feature type="transmembrane region" description="Helical" evidence="5">
    <location>
        <begin position="301"/>
        <end position="322"/>
    </location>
</feature>
<evidence type="ECO:0000256" key="3">
    <source>
        <dbReference type="ARBA" id="ARBA00022989"/>
    </source>
</evidence>
<feature type="transmembrane region" description="Helical" evidence="5">
    <location>
        <begin position="515"/>
        <end position="536"/>
    </location>
</feature>
<keyword evidence="7" id="KW-1185">Reference proteome</keyword>
<feature type="transmembrane region" description="Helical" evidence="5">
    <location>
        <begin position="390"/>
        <end position="409"/>
    </location>
</feature>
<feature type="transmembrane region" description="Helical" evidence="5">
    <location>
        <begin position="139"/>
        <end position="168"/>
    </location>
</feature>
<keyword evidence="4 5" id="KW-0472">Membrane</keyword>